<sequence length="46" mass="5330">MSGLVQNKIEANITSGVIFIFLNKRRTMMKLLKVGKRSYCFFCETI</sequence>
<evidence type="ECO:0000313" key="2">
    <source>
        <dbReference type="Proteomes" id="UP000826212"/>
    </source>
</evidence>
<reference evidence="1" key="1">
    <citation type="submission" date="2021-08" db="EMBL/GenBank/DDBJ databases">
        <title>Novel anaerobic bacterium isolated from sea squirt in East Sea, Republic of Korea.</title>
        <authorList>
            <person name="Nguyen T.H."/>
            <person name="Li Z."/>
            <person name="Lee Y.-J."/>
            <person name="Ko J."/>
            <person name="Kim S.-G."/>
        </authorList>
    </citation>
    <scope>NUCLEOTIDE SEQUENCE</scope>
    <source>
        <strain evidence="1">KCTC 25031</strain>
    </source>
</reference>
<evidence type="ECO:0000313" key="1">
    <source>
        <dbReference type="EMBL" id="QZE15983.1"/>
    </source>
</evidence>
<dbReference type="Proteomes" id="UP000826212">
    <property type="component" value="Chromosome"/>
</dbReference>
<gene>
    <name evidence="1" type="primary">tnpB</name>
    <name evidence="1" type="ORF">K4L44_08420</name>
</gene>
<organism evidence="1 2">
    <name type="scientific">Halosquirtibacter laminarini</name>
    <dbReference type="NCBI Taxonomy" id="3374600"/>
    <lineage>
        <taxon>Bacteria</taxon>
        <taxon>Pseudomonadati</taxon>
        <taxon>Bacteroidota</taxon>
        <taxon>Bacteroidia</taxon>
        <taxon>Marinilabiliales</taxon>
        <taxon>Prolixibacteraceae</taxon>
        <taxon>Halosquirtibacter</taxon>
    </lineage>
</organism>
<dbReference type="EMBL" id="CP081303">
    <property type="protein sequence ID" value="QZE15983.1"/>
    <property type="molecule type" value="Genomic_DNA"/>
</dbReference>
<proteinExistence type="predicted"/>
<accession>A0AC61NK51</accession>
<protein>
    <submittedName>
        <fullName evidence="1">IS66 family insertion sequence element accessory protein TnpB</fullName>
    </submittedName>
</protein>
<name>A0AC61NK51_9BACT</name>
<keyword evidence="2" id="KW-1185">Reference proteome</keyword>